<name>A0A2W2F9D4_9ACTN</name>
<dbReference type="Proteomes" id="UP000248544">
    <property type="component" value="Unassembled WGS sequence"/>
</dbReference>
<sequence length="62" mass="6804">MWWRARRPKAGPRRDRALALVTLAAIVLSLAACHGFAASRLAYPDAISHLLIARRVVDSPTP</sequence>
<evidence type="ECO:0000313" key="1">
    <source>
        <dbReference type="EMBL" id="PZG12294.1"/>
    </source>
</evidence>
<protein>
    <submittedName>
        <fullName evidence="1">Uncharacterized protein</fullName>
    </submittedName>
</protein>
<proteinExistence type="predicted"/>
<gene>
    <name evidence="1" type="ORF">C1I98_40135</name>
</gene>
<dbReference type="EMBL" id="POUA01000950">
    <property type="protein sequence ID" value="PZG12294.1"/>
    <property type="molecule type" value="Genomic_DNA"/>
</dbReference>
<comment type="caution">
    <text evidence="1">The sequence shown here is derived from an EMBL/GenBank/DDBJ whole genome shotgun (WGS) entry which is preliminary data.</text>
</comment>
<keyword evidence="2" id="KW-1185">Reference proteome</keyword>
<evidence type="ECO:0000313" key="2">
    <source>
        <dbReference type="Proteomes" id="UP000248544"/>
    </source>
</evidence>
<dbReference type="AlphaFoldDB" id="A0A2W2F9D4"/>
<reference evidence="1 2" key="1">
    <citation type="submission" date="2018-01" db="EMBL/GenBank/DDBJ databases">
        <title>Draft genome sequence of Sphaerisporangium sp. 7K107.</title>
        <authorList>
            <person name="Sahin N."/>
            <person name="Saygin H."/>
            <person name="Ay H."/>
        </authorList>
    </citation>
    <scope>NUCLEOTIDE SEQUENCE [LARGE SCALE GENOMIC DNA]</scope>
    <source>
        <strain evidence="1 2">7K107</strain>
    </source>
</reference>
<organism evidence="1 2">
    <name type="scientific">Spongiactinospora gelatinilytica</name>
    <dbReference type="NCBI Taxonomy" id="2666298"/>
    <lineage>
        <taxon>Bacteria</taxon>
        <taxon>Bacillati</taxon>
        <taxon>Actinomycetota</taxon>
        <taxon>Actinomycetes</taxon>
        <taxon>Streptosporangiales</taxon>
        <taxon>Streptosporangiaceae</taxon>
        <taxon>Spongiactinospora</taxon>
    </lineage>
</organism>
<feature type="non-terminal residue" evidence="1">
    <location>
        <position position="62"/>
    </location>
</feature>
<dbReference type="PROSITE" id="PS51257">
    <property type="entry name" value="PROKAR_LIPOPROTEIN"/>
    <property type="match status" value="1"/>
</dbReference>
<accession>A0A2W2F9D4</accession>